<dbReference type="STRING" id="745531.A0A0C3NEW6"/>
<feature type="compositionally biased region" description="Low complexity" evidence="1">
    <location>
        <begin position="737"/>
        <end position="757"/>
    </location>
</feature>
<feature type="compositionally biased region" description="Low complexity" evidence="1">
    <location>
        <begin position="893"/>
        <end position="907"/>
    </location>
</feature>
<dbReference type="OrthoDB" id="2687738at2759"/>
<feature type="compositionally biased region" description="Low complexity" evidence="1">
    <location>
        <begin position="249"/>
        <end position="260"/>
    </location>
</feature>
<keyword evidence="3" id="KW-1185">Reference proteome</keyword>
<sequence>MALLGLFSKRDKNKTSASSTTGKSSNASIADSASVADTSEYVLPERDLPMLPNQVYAQGSAEASSSKFHLGFRKRSIPTSDVAEHNLLRPPQFPLSPSTRSEADLDVLRPPPSRSELLSTYSDPKSAFSTRSLPGAQPSAQDGATAASRPSNVSPAAPKKQGGIFSWAHRERKKSKVADVPPSLSVDVNPDSFNLKAFRHVRPESPSADNPLASSVLVPPVIPRPRGNSVASDSSQRISVAAFREMAARRSAAPSPTSSPVLLRPPSRTDSLEHSHLRPSGPSFQRAPAISRPSTLAINNDSSSSESESGEDSDSDDSAGSSTMRPRRQRTITQKSTGKASTELGHISRPALMQPPTSRSASGHGEDASDSGKSQRPQAGGFFRSRASQSVSALQPNAAARRASQIVVEQSISAPPVRPKPAPFVPSDRARSKSRARHSSSDSDSGSSSDSDDAPLATLVRPPRPGSAASNATSGSRSRMPTKPLIDISQLGGTPPSMPSLPRSRQASPSPIGLEKRVSPPVPEKHTPNSIDAKPSPRPTHAEKPSLSDRLARVAQTAGGKSVEALATSTPLERRSLDVRPALAESASADRGRANLPARSQTAPIGLLDRTESPSPSPAPRPRANTKQPPSPNAAAVYDLTDPKPIVPTHIRERSPPPAFAVTSRPPSQLSLNTTNRLSDSQATIRVFNSGSGSASSSPTAPDYSYGSSPPSPATPATSSSPDSPVFSRGTRLSFGAPTPTAKTSAPPTSSPSRPAPGARQRSSTLIPSVGSTGGFTGGGLLASVGATPSDPKSNSNNSRVLQQPQAARGGRVRSSTLLPQMDISPSPRGQAEPESTSSSRISSSTSVSSSPQSQPQNSAHRAPPRSRPAFNASPSSVAPPLKPFAVSERRASPASSTGDSSSGRTPLTPADGSDLGLGDARSTVSGMSAMAGTRRGHRRGASVSFEEEVENDRRRPGAKAAAADDETRRRERRRSEAKAAIELGKVVNGKITLDDDDEDMPLNSVGPRMNMTNPMVNFTPATPMGWAPSPTVGPMMGPTPFMMPPPNADPHFLAAHQHAMMVAKQAYQMAVAQQAMAAANDEWERGSSASAFGGMGMSSMGGMPGMMPGGYGMGWNNPMMFSTAQSMYAGSTAGSELGAGWGTRSEYGGTARNSRTSAMFSSRQSVQGIGPGQRSESQPILPNASSARPSIRPRTKTSPSDSPVPAQHSRSRQAPPSSWRK</sequence>
<feature type="compositionally biased region" description="Polar residues" evidence="1">
    <location>
        <begin position="1152"/>
        <end position="1168"/>
    </location>
</feature>
<dbReference type="AlphaFoldDB" id="A0A0C3NEW6"/>
<feature type="compositionally biased region" description="Low complexity" evidence="1">
    <location>
        <begin position="690"/>
        <end position="725"/>
    </location>
</feature>
<feature type="compositionally biased region" description="Basic and acidic residues" evidence="1">
    <location>
        <begin position="514"/>
        <end position="527"/>
    </location>
</feature>
<dbReference type="EMBL" id="KN840628">
    <property type="protein sequence ID" value="KIP03199.1"/>
    <property type="molecule type" value="Genomic_DNA"/>
</dbReference>
<feature type="compositionally biased region" description="Polar residues" evidence="1">
    <location>
        <begin position="1175"/>
        <end position="1189"/>
    </location>
</feature>
<feature type="compositionally biased region" description="Low complexity" evidence="1">
    <location>
        <begin position="15"/>
        <end position="28"/>
    </location>
</feature>
<feature type="compositionally biased region" description="Polar residues" evidence="1">
    <location>
        <begin position="116"/>
        <end position="154"/>
    </location>
</feature>
<feature type="compositionally biased region" description="Basic and acidic residues" evidence="1">
    <location>
        <begin position="966"/>
        <end position="977"/>
    </location>
</feature>
<feature type="region of interest" description="Disordered" evidence="1">
    <location>
        <begin position="79"/>
        <end position="185"/>
    </location>
</feature>
<feature type="compositionally biased region" description="Polar residues" evidence="1">
    <location>
        <begin position="468"/>
        <end position="479"/>
    </location>
</feature>
<evidence type="ECO:0000256" key="1">
    <source>
        <dbReference type="SAM" id="MobiDB-lite"/>
    </source>
</evidence>
<evidence type="ECO:0000313" key="3">
    <source>
        <dbReference type="Proteomes" id="UP000053257"/>
    </source>
</evidence>
<feature type="compositionally biased region" description="Low complexity" evidence="1">
    <location>
        <begin position="836"/>
        <end position="859"/>
    </location>
</feature>
<evidence type="ECO:0000313" key="2">
    <source>
        <dbReference type="EMBL" id="KIP03199.1"/>
    </source>
</evidence>
<reference evidence="2 3" key="1">
    <citation type="journal article" date="2014" name="PLoS Genet.">
        <title>Analysis of the Phlebiopsis gigantea genome, transcriptome and secretome provides insight into its pioneer colonization strategies of wood.</title>
        <authorList>
            <person name="Hori C."/>
            <person name="Ishida T."/>
            <person name="Igarashi K."/>
            <person name="Samejima M."/>
            <person name="Suzuki H."/>
            <person name="Master E."/>
            <person name="Ferreira P."/>
            <person name="Ruiz-Duenas F.J."/>
            <person name="Held B."/>
            <person name="Canessa P."/>
            <person name="Larrondo L.F."/>
            <person name="Schmoll M."/>
            <person name="Druzhinina I.S."/>
            <person name="Kubicek C.P."/>
            <person name="Gaskell J.A."/>
            <person name="Kersten P."/>
            <person name="St John F."/>
            <person name="Glasner J."/>
            <person name="Sabat G."/>
            <person name="Splinter BonDurant S."/>
            <person name="Syed K."/>
            <person name="Yadav J."/>
            <person name="Mgbeahuruike A.C."/>
            <person name="Kovalchuk A."/>
            <person name="Asiegbu F.O."/>
            <person name="Lackner G."/>
            <person name="Hoffmeister D."/>
            <person name="Rencoret J."/>
            <person name="Gutierrez A."/>
            <person name="Sun H."/>
            <person name="Lindquist E."/>
            <person name="Barry K."/>
            <person name="Riley R."/>
            <person name="Grigoriev I.V."/>
            <person name="Henrissat B."/>
            <person name="Kues U."/>
            <person name="Berka R.M."/>
            <person name="Martinez A.T."/>
            <person name="Covert S.F."/>
            <person name="Blanchette R.A."/>
            <person name="Cullen D."/>
        </authorList>
    </citation>
    <scope>NUCLEOTIDE SEQUENCE [LARGE SCALE GENOMIC DNA]</scope>
    <source>
        <strain evidence="2 3">11061_1 CR5-6</strain>
    </source>
</reference>
<feature type="compositionally biased region" description="Acidic residues" evidence="1">
    <location>
        <begin position="308"/>
        <end position="317"/>
    </location>
</feature>
<feature type="region of interest" description="Disordered" evidence="1">
    <location>
        <begin position="1"/>
        <end position="36"/>
    </location>
</feature>
<name>A0A0C3NEW6_PHLG1</name>
<feature type="compositionally biased region" description="Polar residues" evidence="1">
    <location>
        <begin position="1213"/>
        <end position="1222"/>
    </location>
</feature>
<dbReference type="HOGENOM" id="CLU_003636_0_0_1"/>
<dbReference type="Proteomes" id="UP000053257">
    <property type="component" value="Unassembled WGS sequence"/>
</dbReference>
<protein>
    <submittedName>
        <fullName evidence="2">Uncharacterized protein</fullName>
    </submittedName>
</protein>
<feature type="compositionally biased region" description="Polar residues" evidence="1">
    <location>
        <begin position="665"/>
        <end position="689"/>
    </location>
</feature>
<feature type="compositionally biased region" description="Basic and acidic residues" evidence="1">
    <location>
        <begin position="540"/>
        <end position="552"/>
    </location>
</feature>
<organism evidence="2 3">
    <name type="scientific">Phlebiopsis gigantea (strain 11061_1 CR5-6)</name>
    <name type="common">White-rot fungus</name>
    <name type="synonym">Peniophora gigantea</name>
    <dbReference type="NCBI Taxonomy" id="745531"/>
    <lineage>
        <taxon>Eukaryota</taxon>
        <taxon>Fungi</taxon>
        <taxon>Dikarya</taxon>
        <taxon>Basidiomycota</taxon>
        <taxon>Agaricomycotina</taxon>
        <taxon>Agaricomycetes</taxon>
        <taxon>Polyporales</taxon>
        <taxon>Phanerochaetaceae</taxon>
        <taxon>Phlebiopsis</taxon>
    </lineage>
</organism>
<feature type="compositionally biased region" description="Polar residues" evidence="1">
    <location>
        <begin position="386"/>
        <end position="395"/>
    </location>
</feature>
<accession>A0A0C3NEW6</accession>
<feature type="region of interest" description="Disordered" evidence="1">
    <location>
        <begin position="1149"/>
        <end position="1222"/>
    </location>
</feature>
<proteinExistence type="predicted"/>
<feature type="compositionally biased region" description="Gly residues" evidence="1">
    <location>
        <begin position="772"/>
        <end position="781"/>
    </location>
</feature>
<gene>
    <name evidence="2" type="ORF">PHLGIDRAFT_130291</name>
</gene>
<feature type="compositionally biased region" description="Polar residues" evidence="1">
    <location>
        <begin position="331"/>
        <end position="340"/>
    </location>
</feature>
<feature type="compositionally biased region" description="Polar residues" evidence="1">
    <location>
        <begin position="791"/>
        <end position="806"/>
    </location>
</feature>
<feature type="region of interest" description="Disordered" evidence="1">
    <location>
        <begin position="249"/>
        <end position="977"/>
    </location>
</feature>